<dbReference type="SMART" id="SM01008">
    <property type="entry name" value="Ald_Xan_dh_C"/>
    <property type="match status" value="1"/>
</dbReference>
<dbReference type="PANTHER" id="PTHR11908">
    <property type="entry name" value="XANTHINE DEHYDROGENASE"/>
    <property type="match status" value="1"/>
</dbReference>
<dbReference type="InterPro" id="IPR008274">
    <property type="entry name" value="AldOxase/xan_DH_MoCoBD1"/>
</dbReference>
<dbReference type="SUPFAM" id="SSF56003">
    <property type="entry name" value="Molybdenum cofactor-binding domain"/>
    <property type="match status" value="1"/>
</dbReference>
<evidence type="ECO:0000259" key="3">
    <source>
        <dbReference type="SMART" id="SM01008"/>
    </source>
</evidence>
<dbReference type="InterPro" id="IPR046867">
    <property type="entry name" value="AldOxase/xan_DH_MoCoBD2"/>
</dbReference>
<dbReference type="Pfam" id="PF01315">
    <property type="entry name" value="Ald_Xan_dh_C"/>
    <property type="match status" value="1"/>
</dbReference>
<keyword evidence="1" id="KW-0500">Molybdenum</keyword>
<dbReference type="PANTHER" id="PTHR11908:SF132">
    <property type="entry name" value="ALDEHYDE OXIDASE 1-RELATED"/>
    <property type="match status" value="1"/>
</dbReference>
<dbReference type="Gene3D" id="3.30.365.10">
    <property type="entry name" value="Aldehyde oxidase/xanthine dehydrogenase, molybdopterin binding domain"/>
    <property type="match status" value="4"/>
</dbReference>
<accession>A0A933LQ09</accession>
<dbReference type="InterPro" id="IPR000674">
    <property type="entry name" value="Ald_Oxase/Xan_DH_a/b"/>
</dbReference>
<comment type="caution">
    <text evidence="4">The sequence shown here is derived from an EMBL/GenBank/DDBJ whole genome shotgun (WGS) entry which is preliminary data.</text>
</comment>
<evidence type="ECO:0000256" key="2">
    <source>
        <dbReference type="ARBA" id="ARBA00023002"/>
    </source>
</evidence>
<dbReference type="Gene3D" id="3.90.1170.50">
    <property type="entry name" value="Aldehyde oxidase/xanthine dehydrogenase, a/b hammerhead"/>
    <property type="match status" value="1"/>
</dbReference>
<dbReference type="Proteomes" id="UP000772181">
    <property type="component" value="Unassembled WGS sequence"/>
</dbReference>
<name>A0A933LQ09_UNCTE</name>
<reference evidence="4" key="1">
    <citation type="submission" date="2020-07" db="EMBL/GenBank/DDBJ databases">
        <title>Huge and variable diversity of episymbiotic CPR bacteria and DPANN archaea in groundwater ecosystems.</title>
        <authorList>
            <person name="He C.Y."/>
            <person name="Keren R."/>
            <person name="Whittaker M."/>
            <person name="Farag I.F."/>
            <person name="Doudna J."/>
            <person name="Cate J.H.D."/>
            <person name="Banfield J.F."/>
        </authorList>
    </citation>
    <scope>NUCLEOTIDE SEQUENCE</scope>
    <source>
        <strain evidence="4">NC_groundwater_1482_Ag_S-0.65um_47_24</strain>
    </source>
</reference>
<dbReference type="Pfam" id="PF20256">
    <property type="entry name" value="MoCoBD_2"/>
    <property type="match status" value="1"/>
</dbReference>
<organism evidence="4 5">
    <name type="scientific">Tectimicrobiota bacterium</name>
    <dbReference type="NCBI Taxonomy" id="2528274"/>
    <lineage>
        <taxon>Bacteria</taxon>
        <taxon>Pseudomonadati</taxon>
        <taxon>Nitrospinota/Tectimicrobiota group</taxon>
        <taxon>Candidatus Tectimicrobiota</taxon>
    </lineage>
</organism>
<dbReference type="InterPro" id="IPR016208">
    <property type="entry name" value="Ald_Oxase/xanthine_DH-like"/>
</dbReference>
<dbReference type="AlphaFoldDB" id="A0A933LQ09"/>
<gene>
    <name evidence="4" type="ORF">HY730_02350</name>
</gene>
<dbReference type="InterPro" id="IPR037165">
    <property type="entry name" value="AldOxase/xan_DH_Mopterin-bd_sf"/>
</dbReference>
<sequence length="772" mass="83962">MPEYAILGKRLPRVDGPVKVIGKANYVDDLVVPGMLYGKMLRSPHPHAKILNIDASAAERLPGVRGVVLGTDFGKFRYGLRPDTRDEFPMARGKVRYIGEEVAAIAAIDEDIAQEAVELIKVDYEILPAVFDPEEAIKEGAPQIHEDKPGNVSIHMQVQFGNVDQAFQEAGYVREDRFYSQSVLHGYMEPNGIIASWERPNHITVWASKQSPYFLYRNLSNCFNVPLSNVRVIQPFIGGGFGGKNGSYPLDFIAVMLSKKTGRPVKIVLSQEEVLTAQRRRHPMLVWLKTGVKSDGTLLAHDCRVIADGGAATAIGPTTIANAFYFLNLPYVVPNVRFEGIRAYTNRPISVAQRGNGIQQIRYAADVQLEMIAEHLGIDPVEIRRKNAVYSGYITPNGMKVRSCGLQDSIKEALKGINWEAEFRPWPEKAPEPLERIVKGVGIACNSFCSGVRLRGHNCCTAVIKVHEDGTVTLMTGSTDSGQGSETVLGMITAEILGIRLEDVYVPQTDSTITPLDPGSFGSRVSSTAGNAVKIAAEDARRQLATAASELLEASAEDIQFRDRQVFVKNAPEKSMRFRDLARLTVSRGSGTTVIGTGSWGQSIDPLDFDKGMGDIAGAYSFGTQAAWVEVDRSTGKVKVTKMVVAHDCGFALNPLAVEGQHEGSIAGGLGHTIYEKCIEEDGQTLNPNFTAYGMPTACDTPPEMISSSVESMDPIGAFGAKESGEGTQVSTIPAIVNAIHNAVGVWMTDLPITPEKVLQAINEKKDREKAK</sequence>
<dbReference type="GO" id="GO:0016491">
    <property type="term" value="F:oxidoreductase activity"/>
    <property type="evidence" value="ECO:0007669"/>
    <property type="project" value="UniProtKB-KW"/>
</dbReference>
<dbReference type="Pfam" id="PF02738">
    <property type="entry name" value="MoCoBD_1"/>
    <property type="match status" value="1"/>
</dbReference>
<evidence type="ECO:0000313" key="5">
    <source>
        <dbReference type="Proteomes" id="UP000772181"/>
    </source>
</evidence>
<feature type="domain" description="Aldehyde oxidase/xanthine dehydrogenase a/b hammerhead" evidence="3">
    <location>
        <begin position="21"/>
        <end position="128"/>
    </location>
</feature>
<evidence type="ECO:0000313" key="4">
    <source>
        <dbReference type="EMBL" id="MBI4595199.1"/>
    </source>
</evidence>
<dbReference type="SUPFAM" id="SSF54665">
    <property type="entry name" value="CO dehydrogenase molybdoprotein N-domain-like"/>
    <property type="match status" value="1"/>
</dbReference>
<proteinExistence type="predicted"/>
<dbReference type="GO" id="GO:0005506">
    <property type="term" value="F:iron ion binding"/>
    <property type="evidence" value="ECO:0007669"/>
    <property type="project" value="InterPro"/>
</dbReference>
<protein>
    <submittedName>
        <fullName evidence="4">Molybdopterin-dependent oxidoreductase</fullName>
    </submittedName>
</protein>
<evidence type="ECO:0000256" key="1">
    <source>
        <dbReference type="ARBA" id="ARBA00022505"/>
    </source>
</evidence>
<keyword evidence="2" id="KW-0560">Oxidoreductase</keyword>
<dbReference type="EMBL" id="JACQWF010000111">
    <property type="protein sequence ID" value="MBI4595199.1"/>
    <property type="molecule type" value="Genomic_DNA"/>
</dbReference>
<dbReference type="InterPro" id="IPR036856">
    <property type="entry name" value="Ald_Oxase/Xan_DH_a/b_sf"/>
</dbReference>